<evidence type="ECO:0000259" key="5">
    <source>
        <dbReference type="Pfam" id="PF07687"/>
    </source>
</evidence>
<dbReference type="Gene3D" id="3.30.70.360">
    <property type="match status" value="1"/>
</dbReference>
<reference evidence="6 7" key="2">
    <citation type="submission" date="2019-04" db="EMBL/GenBank/DDBJ databases">
        <authorList>
            <person name="Yang S."/>
            <person name="Wei W."/>
        </authorList>
    </citation>
    <scope>NUCLEOTIDE SEQUENCE [LARGE SCALE GENOMIC DNA]</scope>
    <source>
        <strain evidence="7">ZP60</strain>
    </source>
</reference>
<dbReference type="NCBIfam" id="NF006402">
    <property type="entry name" value="PRK08651.1-5"/>
    <property type="match status" value="1"/>
</dbReference>
<organism evidence="6 7">
    <name type="scientific">Halomicrobium mukohataei</name>
    <dbReference type="NCBI Taxonomy" id="57705"/>
    <lineage>
        <taxon>Archaea</taxon>
        <taxon>Methanobacteriati</taxon>
        <taxon>Methanobacteriota</taxon>
        <taxon>Stenosarchaea group</taxon>
        <taxon>Halobacteria</taxon>
        <taxon>Halobacteriales</taxon>
        <taxon>Haloarculaceae</taxon>
        <taxon>Halomicrobium</taxon>
    </lineage>
</organism>
<evidence type="ECO:0000313" key="6">
    <source>
        <dbReference type="EMBL" id="QCD64671.1"/>
    </source>
</evidence>
<dbReference type="SUPFAM" id="SSF55031">
    <property type="entry name" value="Bacterial exopeptidase dimerisation domain"/>
    <property type="match status" value="1"/>
</dbReference>
<feature type="domain" description="Peptidase M20 dimerisation" evidence="5">
    <location>
        <begin position="156"/>
        <end position="261"/>
    </location>
</feature>
<gene>
    <name evidence="6" type="ORF">E5139_03055</name>
</gene>
<dbReference type="GeneID" id="42177882"/>
<dbReference type="Pfam" id="PF01546">
    <property type="entry name" value="Peptidase_M20"/>
    <property type="match status" value="1"/>
</dbReference>
<dbReference type="InterPro" id="IPR011650">
    <property type="entry name" value="Peptidase_M20_dimer"/>
</dbReference>
<keyword evidence="3" id="KW-0378">Hydrolase</keyword>
<dbReference type="InterPro" id="IPR002933">
    <property type="entry name" value="Peptidase_M20"/>
</dbReference>
<name>A0A4D6KF70_9EURY</name>
<dbReference type="InterPro" id="IPR050072">
    <property type="entry name" value="Peptidase_M20A"/>
</dbReference>
<reference evidence="6 7" key="1">
    <citation type="submission" date="2019-04" db="EMBL/GenBank/DDBJ databases">
        <title>Complete genome sequence of Arthrobacter sp. ZXY-2 associated with effective atrazine degradation and salt adaptation.</title>
        <authorList>
            <person name="Zhao X."/>
        </authorList>
    </citation>
    <scope>NUCLEOTIDE SEQUENCE [LARGE SCALE GENOMIC DNA]</scope>
    <source>
        <strain evidence="7">ZP60</strain>
    </source>
</reference>
<evidence type="ECO:0000256" key="2">
    <source>
        <dbReference type="ARBA" id="ARBA00022723"/>
    </source>
</evidence>
<dbReference type="OMA" id="YIVGEPT"/>
<dbReference type="InterPro" id="IPR036264">
    <property type="entry name" value="Bact_exopeptidase_dim_dom"/>
</dbReference>
<evidence type="ECO:0000256" key="1">
    <source>
        <dbReference type="ARBA" id="ARBA00001947"/>
    </source>
</evidence>
<dbReference type="GO" id="GO:0046872">
    <property type="term" value="F:metal ion binding"/>
    <property type="evidence" value="ECO:0007669"/>
    <property type="project" value="UniProtKB-KW"/>
</dbReference>
<evidence type="ECO:0000256" key="4">
    <source>
        <dbReference type="ARBA" id="ARBA00022833"/>
    </source>
</evidence>
<protein>
    <submittedName>
        <fullName evidence="6">M20 family metallopeptidase</fullName>
    </submittedName>
</protein>
<dbReference type="PANTHER" id="PTHR43808">
    <property type="entry name" value="ACETYLORNITHINE DEACETYLASE"/>
    <property type="match status" value="1"/>
</dbReference>
<sequence length="367" mass="38785">MADAATFDIDAFHREAVETPSHDAVDEMRDLLVDALADGGHEATVDEAGNVLASREAAEEGPHLVLNTHIDTVPPHVPFREGEDDVVRGRGSCDAKGPLAALLAAFLRADVGAGRLTLAITPDEETHQTGAGHLEETLSADGYVVGEPTDLDVCTAARGQFEGRVTIHGESAHASDPADGANAIRAAAPIMQAMESYSEHHGPGEHETLGRPTLTPSMIEGGEAPNQVPAECTITFDRRSVPPETSDEFPERLEAHLGQWLPDGMSLDVSLVRPDTPFPEAFETDREATLVQTLAAESGGAIRPFGAATEAAHFAPDAPTVVFGPGVLADEEGAVAHSEREYVRRSEIHEAAAAVEATVERLLSTSR</sequence>
<evidence type="ECO:0000256" key="3">
    <source>
        <dbReference type="ARBA" id="ARBA00022801"/>
    </source>
</evidence>
<dbReference type="InterPro" id="IPR001261">
    <property type="entry name" value="ArgE/DapE_CS"/>
</dbReference>
<dbReference type="AlphaFoldDB" id="A0A4D6KF70"/>
<dbReference type="Pfam" id="PF07687">
    <property type="entry name" value="M20_dimer"/>
    <property type="match status" value="1"/>
</dbReference>
<dbReference type="SUPFAM" id="SSF53187">
    <property type="entry name" value="Zn-dependent exopeptidases"/>
    <property type="match status" value="1"/>
</dbReference>
<dbReference type="EMBL" id="CP039375">
    <property type="protein sequence ID" value="QCD64671.1"/>
    <property type="molecule type" value="Genomic_DNA"/>
</dbReference>
<dbReference type="Proteomes" id="UP000297053">
    <property type="component" value="Chromosome"/>
</dbReference>
<dbReference type="KEGG" id="halz:E5139_03055"/>
<keyword evidence="4" id="KW-0862">Zinc</keyword>
<keyword evidence="2" id="KW-0479">Metal-binding</keyword>
<dbReference type="CDD" id="cd08659">
    <property type="entry name" value="M20_ArgE_DapE-like"/>
    <property type="match status" value="1"/>
</dbReference>
<dbReference type="PROSITE" id="PS00759">
    <property type="entry name" value="ARGE_DAPE_CPG2_2"/>
    <property type="match status" value="1"/>
</dbReference>
<dbReference type="RefSeq" id="WP_015764112.1">
    <property type="nucleotide sequence ID" value="NZ_CP039375.1"/>
</dbReference>
<dbReference type="GO" id="GO:0016787">
    <property type="term" value="F:hydrolase activity"/>
    <property type="evidence" value="ECO:0007669"/>
    <property type="project" value="UniProtKB-KW"/>
</dbReference>
<evidence type="ECO:0000313" key="7">
    <source>
        <dbReference type="Proteomes" id="UP000297053"/>
    </source>
</evidence>
<proteinExistence type="predicted"/>
<comment type="cofactor">
    <cofactor evidence="1">
        <name>Zn(2+)</name>
        <dbReference type="ChEBI" id="CHEBI:29105"/>
    </cofactor>
</comment>
<dbReference type="Gene3D" id="3.40.630.10">
    <property type="entry name" value="Zn peptidases"/>
    <property type="match status" value="1"/>
</dbReference>
<accession>A0A4D6KF70</accession>